<dbReference type="EMBL" id="QZAO01000136">
    <property type="protein sequence ID" value="THW74304.1"/>
    <property type="molecule type" value="Genomic_DNA"/>
</dbReference>
<organism evidence="1 2">
    <name type="scientific">Aureobasidium pullulans</name>
    <name type="common">Black yeast</name>
    <name type="synonym">Pullularia pullulans</name>
    <dbReference type="NCBI Taxonomy" id="5580"/>
    <lineage>
        <taxon>Eukaryota</taxon>
        <taxon>Fungi</taxon>
        <taxon>Dikarya</taxon>
        <taxon>Ascomycota</taxon>
        <taxon>Pezizomycotina</taxon>
        <taxon>Dothideomycetes</taxon>
        <taxon>Dothideomycetidae</taxon>
        <taxon>Dothideales</taxon>
        <taxon>Saccotheciaceae</taxon>
        <taxon>Aureobasidium</taxon>
    </lineage>
</organism>
<protein>
    <submittedName>
        <fullName evidence="1">Uncharacterized protein</fullName>
    </submittedName>
</protein>
<dbReference type="AlphaFoldDB" id="A0A4S9A5I9"/>
<evidence type="ECO:0000313" key="2">
    <source>
        <dbReference type="Proteomes" id="UP000308802"/>
    </source>
</evidence>
<dbReference type="Proteomes" id="UP000308802">
    <property type="component" value="Unassembled WGS sequence"/>
</dbReference>
<evidence type="ECO:0000313" key="1">
    <source>
        <dbReference type="EMBL" id="THW74304.1"/>
    </source>
</evidence>
<accession>A0A4S9A5I9</accession>
<sequence length="163" mass="18515">PISTETCEKSGFDGTYERYIFVCIANVRSGQSFAKPLVLCKRPSLVWKKKPIVSYFECLLVVRVDGRMRLRSKAASSPQITPRGHVVLASLHGAHPHFYQLRDKSILHVTKTSGRDNFCRLVEHWASTMRNADSPSPIKGRENFSRVFHSSRWMFDTMSIDGG</sequence>
<name>A0A4S9A5I9_AURPU</name>
<proteinExistence type="predicted"/>
<gene>
    <name evidence="1" type="ORF">D6D19_04954</name>
</gene>
<comment type="caution">
    <text evidence="1">The sequence shown here is derived from an EMBL/GenBank/DDBJ whole genome shotgun (WGS) entry which is preliminary data.</text>
</comment>
<feature type="non-terminal residue" evidence="1">
    <location>
        <position position="1"/>
    </location>
</feature>
<reference evidence="1 2" key="1">
    <citation type="submission" date="2018-10" db="EMBL/GenBank/DDBJ databases">
        <title>Fifty Aureobasidium pullulans genomes reveal a recombining polyextremotolerant generalist.</title>
        <authorList>
            <person name="Gostincar C."/>
            <person name="Turk M."/>
            <person name="Zajc J."/>
            <person name="Gunde-Cimerman N."/>
        </authorList>
    </citation>
    <scope>NUCLEOTIDE SEQUENCE [LARGE SCALE GENOMIC DNA]</scope>
    <source>
        <strain evidence="1 2">EXF-10659</strain>
    </source>
</reference>